<dbReference type="Gene3D" id="1.10.10.10">
    <property type="entry name" value="Winged helix-like DNA-binding domain superfamily/Winged helix DNA-binding domain"/>
    <property type="match status" value="1"/>
</dbReference>
<dbReference type="GO" id="GO:0003908">
    <property type="term" value="F:methylated-DNA-[protein]-cysteine S-methyltransferase activity"/>
    <property type="evidence" value="ECO:0007669"/>
    <property type="project" value="UniProtKB-EC"/>
</dbReference>
<comment type="caution">
    <text evidence="1">The sequence shown here is derived from an EMBL/GenBank/DDBJ whole genome shotgun (WGS) entry which is preliminary data.</text>
</comment>
<accession>A0ABT7UFH8</accession>
<keyword evidence="1" id="KW-0489">Methyltransferase</keyword>
<dbReference type="GO" id="GO:0032259">
    <property type="term" value="P:methylation"/>
    <property type="evidence" value="ECO:0007669"/>
    <property type="project" value="UniProtKB-KW"/>
</dbReference>
<gene>
    <name evidence="1" type="ORF">QUV98_01005</name>
</gene>
<dbReference type="InterPro" id="IPR036388">
    <property type="entry name" value="WH-like_DNA-bd_sf"/>
</dbReference>
<proteinExistence type="predicted"/>
<sequence length="162" mass="18828">MANEEKKDFNAMLHDNKDMPKFQVITDQKSIEKYGGNNMYFAPPIDYDKVMKKIPYGKVITIGKIREFFAKENDADFTEPITAGIFVSIAAWASYQRTEDKTPYWRTLKANGELNSKYPGGIEVQKEKLEAEGHTIIKKGRKNIKYYVKDYEDVLFDLNKEH</sequence>
<keyword evidence="2" id="KW-1185">Reference proteome</keyword>
<reference evidence="2" key="1">
    <citation type="submission" date="2023-06" db="EMBL/GenBank/DDBJ databases">
        <title>Identification and characterization of horizontal gene transfer across gut microbiota members of farm animals based on homology search.</title>
        <authorList>
            <person name="Zeman M."/>
            <person name="Kubasova T."/>
            <person name="Jahodarova E."/>
            <person name="Nykrynova M."/>
            <person name="Rychlik I."/>
        </authorList>
    </citation>
    <scope>NUCLEOTIDE SEQUENCE [LARGE SCALE GENOMIC DNA]</scope>
    <source>
        <strain evidence="2">ET341</strain>
    </source>
</reference>
<evidence type="ECO:0000313" key="2">
    <source>
        <dbReference type="Proteomes" id="UP001529275"/>
    </source>
</evidence>
<dbReference type="Proteomes" id="UP001529275">
    <property type="component" value="Unassembled WGS sequence"/>
</dbReference>
<dbReference type="EMBL" id="JAUDCK010000002">
    <property type="protein sequence ID" value="MDM8194898.1"/>
    <property type="molecule type" value="Genomic_DNA"/>
</dbReference>
<dbReference type="EC" id="2.1.1.63" evidence="1"/>
<protein>
    <submittedName>
        <fullName evidence="1">MGMT family protein</fullName>
        <ecNumber evidence="1">2.1.1.63</ecNumber>
    </submittedName>
</protein>
<evidence type="ECO:0000313" key="1">
    <source>
        <dbReference type="EMBL" id="MDM8194898.1"/>
    </source>
</evidence>
<dbReference type="RefSeq" id="WP_087297447.1">
    <property type="nucleotide sequence ID" value="NZ_JAUDCK010000002.1"/>
</dbReference>
<keyword evidence="1" id="KW-0808">Transferase</keyword>
<reference evidence="1 2" key="2">
    <citation type="submission" date="2023-06" db="EMBL/GenBank/DDBJ databases">
        <authorList>
            <person name="Zeman M."/>
            <person name="Kubasova T."/>
            <person name="Jahodarova E."/>
            <person name="Nykrynova M."/>
            <person name="Rychlik I."/>
        </authorList>
    </citation>
    <scope>NUCLEOTIDE SEQUENCE [LARGE SCALE GENOMIC DNA]</scope>
    <source>
        <strain evidence="1 2">ET341</strain>
    </source>
</reference>
<organism evidence="1 2">
    <name type="scientific">Massilimicrobiota timonensis</name>
    <dbReference type="NCBI Taxonomy" id="1776392"/>
    <lineage>
        <taxon>Bacteria</taxon>
        <taxon>Bacillati</taxon>
        <taxon>Bacillota</taxon>
        <taxon>Erysipelotrichia</taxon>
        <taxon>Erysipelotrichales</taxon>
        <taxon>Erysipelotrichaceae</taxon>
        <taxon>Massilimicrobiota</taxon>
    </lineage>
</organism>
<name>A0ABT7UFH8_9FIRM</name>